<comment type="caution">
    <text evidence="2">The sequence shown here is derived from an EMBL/GenBank/DDBJ whole genome shotgun (WGS) entry which is preliminary data.</text>
</comment>
<accession>A0AA88HVC9</accession>
<organism evidence="2 3">
    <name type="scientific">Artemia franciscana</name>
    <name type="common">Brine shrimp</name>
    <name type="synonym">Artemia sanfranciscana</name>
    <dbReference type="NCBI Taxonomy" id="6661"/>
    <lineage>
        <taxon>Eukaryota</taxon>
        <taxon>Metazoa</taxon>
        <taxon>Ecdysozoa</taxon>
        <taxon>Arthropoda</taxon>
        <taxon>Crustacea</taxon>
        <taxon>Branchiopoda</taxon>
        <taxon>Anostraca</taxon>
        <taxon>Artemiidae</taxon>
        <taxon>Artemia</taxon>
    </lineage>
</organism>
<sequence>MIPVQTRHNLTFSPLQDWKWTRTLGQGVLGSYKDENQNLKEEIEDYKSCSKNQMDSIYSNHHMGNLRSPYIQYVNIPHSLQNELGRPANVSLTNEIEKLIQSCGSFKEEKEAFNSRLEKLEKLTTDLARKNQESEKLVARLKHISSLLFSKEATPEVVSTDLILEAMATQAMEDMDILDMGSSRIL</sequence>
<evidence type="ECO:0000313" key="3">
    <source>
        <dbReference type="Proteomes" id="UP001187531"/>
    </source>
</evidence>
<proteinExistence type="predicted"/>
<protein>
    <submittedName>
        <fullName evidence="2">Uncharacterized protein</fullName>
    </submittedName>
</protein>
<evidence type="ECO:0000256" key="1">
    <source>
        <dbReference type="SAM" id="Coils"/>
    </source>
</evidence>
<reference evidence="2" key="1">
    <citation type="submission" date="2023-07" db="EMBL/GenBank/DDBJ databases">
        <title>Chromosome-level genome assembly of Artemia franciscana.</title>
        <authorList>
            <person name="Jo E."/>
        </authorList>
    </citation>
    <scope>NUCLEOTIDE SEQUENCE</scope>
    <source>
        <tissue evidence="2">Whole body</tissue>
    </source>
</reference>
<feature type="coiled-coil region" evidence="1">
    <location>
        <begin position="103"/>
        <end position="140"/>
    </location>
</feature>
<name>A0AA88HVC9_ARTSF</name>
<dbReference type="Proteomes" id="UP001187531">
    <property type="component" value="Unassembled WGS sequence"/>
</dbReference>
<dbReference type="EMBL" id="JAVRJZ010000009">
    <property type="protein sequence ID" value="KAK2718765.1"/>
    <property type="molecule type" value="Genomic_DNA"/>
</dbReference>
<keyword evidence="1" id="KW-0175">Coiled coil</keyword>
<dbReference type="AlphaFoldDB" id="A0AA88HVC9"/>
<gene>
    <name evidence="2" type="ORF">QYM36_005939</name>
</gene>
<keyword evidence="3" id="KW-1185">Reference proteome</keyword>
<evidence type="ECO:0000313" key="2">
    <source>
        <dbReference type="EMBL" id="KAK2718765.1"/>
    </source>
</evidence>